<protein>
    <recommendedName>
        <fullName evidence="3">UPF0122 protein JIR001_19320</fullName>
    </recommendedName>
</protein>
<evidence type="ECO:0000256" key="4">
    <source>
        <dbReference type="SAM" id="Coils"/>
    </source>
</evidence>
<dbReference type="KEGG" id="pabs:JIR001_19320"/>
<organism evidence="5 6">
    <name type="scientific">Polycladomyces abyssicola</name>
    <dbReference type="NCBI Taxonomy" id="1125966"/>
    <lineage>
        <taxon>Bacteria</taxon>
        <taxon>Bacillati</taxon>
        <taxon>Bacillota</taxon>
        <taxon>Bacilli</taxon>
        <taxon>Bacillales</taxon>
        <taxon>Thermoactinomycetaceae</taxon>
        <taxon>Polycladomyces</taxon>
    </lineage>
</organism>
<dbReference type="InterPro" id="IPR054831">
    <property type="entry name" value="UPF0122_fam_protein"/>
</dbReference>
<evidence type="ECO:0000256" key="3">
    <source>
        <dbReference type="HAMAP-Rule" id="MF_00245"/>
    </source>
</evidence>
<keyword evidence="4" id="KW-0175">Coiled coil</keyword>
<accession>A0A8D5UH46</accession>
<evidence type="ECO:0000256" key="2">
    <source>
        <dbReference type="ARBA" id="ARBA00024764"/>
    </source>
</evidence>
<dbReference type="PANTHER" id="PTHR40083:SF1">
    <property type="entry name" value="UPF0122 PROTEIN YLXM"/>
    <property type="match status" value="1"/>
</dbReference>
<sequence>MLEKTNRINWLYDFYGPLLTEKQRAMLELYYHEDWSLGEIAEHHGISRQAVFEAIKRAQTALEDLEQRLHLLEKHNRRIAIADEIRKRLEVHPEEKAQIEPLLDALLDLD</sequence>
<dbReference type="Gene3D" id="1.10.10.10">
    <property type="entry name" value="Winged helix-like DNA-binding domain superfamily/Winged helix DNA-binding domain"/>
    <property type="match status" value="1"/>
</dbReference>
<dbReference type="SUPFAM" id="SSF88659">
    <property type="entry name" value="Sigma3 and sigma4 domains of RNA polymerase sigma factors"/>
    <property type="match status" value="1"/>
</dbReference>
<dbReference type="InterPro" id="IPR036388">
    <property type="entry name" value="WH-like_DNA-bd_sf"/>
</dbReference>
<gene>
    <name evidence="5" type="ORF">JIR001_19320</name>
</gene>
<dbReference type="Pfam" id="PF04297">
    <property type="entry name" value="UPF0122"/>
    <property type="match status" value="1"/>
</dbReference>
<dbReference type="AlphaFoldDB" id="A0A8D5UH46"/>
<keyword evidence="6" id="KW-1185">Reference proteome</keyword>
<name>A0A8D5UH46_9BACL</name>
<dbReference type="Proteomes" id="UP000677436">
    <property type="component" value="Chromosome"/>
</dbReference>
<evidence type="ECO:0000313" key="6">
    <source>
        <dbReference type="Proteomes" id="UP000677436"/>
    </source>
</evidence>
<reference evidence="5" key="2">
    <citation type="journal article" date="2021" name="Microbiol. Resour. Announc.">
        <title>Complete Genome Sequence of Polycladomyces abyssicola JIR-001T, Isolated from Hemipelagic Sediment in Deep Seawater.</title>
        <authorList>
            <person name="Tsubouchi T."/>
            <person name="Kaneko Y."/>
        </authorList>
    </citation>
    <scope>NUCLEOTIDE SEQUENCE</scope>
    <source>
        <strain evidence="5">JIR-001</strain>
    </source>
</reference>
<dbReference type="EMBL" id="AP024601">
    <property type="protein sequence ID" value="BCU82149.1"/>
    <property type="molecule type" value="Genomic_DNA"/>
</dbReference>
<comment type="function">
    <text evidence="2 3">Might take part in the signal recognition particle (SRP) pathway. This is inferred from the conservation of its genetic proximity to ftsY/ffh. May be a regulatory protein.</text>
</comment>
<dbReference type="InterPro" id="IPR013324">
    <property type="entry name" value="RNA_pol_sigma_r3/r4-like"/>
</dbReference>
<feature type="coiled-coil region" evidence="4">
    <location>
        <begin position="48"/>
        <end position="82"/>
    </location>
</feature>
<dbReference type="InterPro" id="IPR007394">
    <property type="entry name" value="UPF0122"/>
</dbReference>
<evidence type="ECO:0000313" key="5">
    <source>
        <dbReference type="EMBL" id="BCU82149.1"/>
    </source>
</evidence>
<evidence type="ECO:0000256" key="1">
    <source>
        <dbReference type="ARBA" id="ARBA00008720"/>
    </source>
</evidence>
<reference evidence="5" key="1">
    <citation type="journal article" date="2013" name="Int. J. Syst. Evol. Microbiol.">
        <title>Polycladomyces abyssicola gen. nov., sp. nov., a thermophilic filamentous bacterium isolated from hemipelagic sediment.</title>
        <authorList>
            <person name="Tsubouchi T."/>
            <person name="Shimane Y."/>
            <person name="Mori K."/>
            <person name="Usui K."/>
            <person name="Hiraki T."/>
            <person name="Tame A."/>
            <person name="Uematsu K."/>
            <person name="Maruyama T."/>
            <person name="Hatada Y."/>
        </authorList>
    </citation>
    <scope>NUCLEOTIDE SEQUENCE</scope>
    <source>
        <strain evidence="5">JIR-001</strain>
    </source>
</reference>
<comment type="similarity">
    <text evidence="1 3">Belongs to the UPF0122 family.</text>
</comment>
<dbReference type="NCBIfam" id="NF045758">
    <property type="entry name" value="YlxM"/>
    <property type="match status" value="1"/>
</dbReference>
<proteinExistence type="inferred from homology"/>
<dbReference type="HAMAP" id="MF_00245">
    <property type="entry name" value="UPF0122"/>
    <property type="match status" value="1"/>
</dbReference>
<dbReference type="PANTHER" id="PTHR40083">
    <property type="entry name" value="UPF0122 PROTEIN CBO2450/CLC_2298"/>
    <property type="match status" value="1"/>
</dbReference>
<dbReference type="RefSeq" id="WP_212772521.1">
    <property type="nucleotide sequence ID" value="NZ_AP024601.1"/>
</dbReference>